<keyword evidence="2" id="KW-0812">Transmembrane</keyword>
<evidence type="ECO:0000313" key="4">
    <source>
        <dbReference type="Proteomes" id="UP000264541"/>
    </source>
</evidence>
<protein>
    <submittedName>
        <fullName evidence="3">Uncharacterized protein</fullName>
    </submittedName>
</protein>
<dbReference type="Proteomes" id="UP000264541">
    <property type="component" value="Unassembled WGS sequence"/>
</dbReference>
<dbReference type="EMBL" id="QVTE01000021">
    <property type="protein sequence ID" value="RFU69780.1"/>
    <property type="molecule type" value="Genomic_DNA"/>
</dbReference>
<dbReference type="AlphaFoldDB" id="A0A372LPA4"/>
<keyword evidence="2" id="KW-1133">Transmembrane helix</keyword>
<proteinExistence type="predicted"/>
<feature type="transmembrane region" description="Helical" evidence="2">
    <location>
        <begin position="34"/>
        <end position="54"/>
    </location>
</feature>
<reference evidence="3 4" key="1">
    <citation type="submission" date="2018-08" db="EMBL/GenBank/DDBJ databases">
        <title>Bacillus chawlae sp. nov., Bacillus glennii sp. nov., and Bacillus saganii sp. nov. Isolated from the Vehicle Assembly Building at Kennedy Space Center where the Viking Spacecraft were Assembled.</title>
        <authorList>
            <person name="Seuylemezian A."/>
            <person name="Vaishampayan P."/>
        </authorList>
    </citation>
    <scope>NUCLEOTIDE SEQUENCE [LARGE SCALE GENOMIC DNA]</scope>
    <source>
        <strain evidence="3 4">V47-23a</strain>
    </source>
</reference>
<dbReference type="InterPro" id="IPR048110">
    <property type="entry name" value="SA1362/YqhP-like"/>
</dbReference>
<comment type="caution">
    <text evidence="3">The sequence shown here is derived from an EMBL/GenBank/DDBJ whole genome shotgun (WGS) entry which is preliminary data.</text>
</comment>
<feature type="compositionally biased region" description="Basic and acidic residues" evidence="1">
    <location>
        <begin position="106"/>
        <end position="118"/>
    </location>
</feature>
<feature type="region of interest" description="Disordered" evidence="1">
    <location>
        <begin position="85"/>
        <end position="157"/>
    </location>
</feature>
<keyword evidence="4" id="KW-1185">Reference proteome</keyword>
<keyword evidence="2" id="KW-0472">Membrane</keyword>
<sequence length="157" mass="17778">MNPDLKNFFLFQSLKTLKIAHDALKEVTLLNRSFSYIVYGIIALGAIGLISRMFTDPVGFFRNLLIIAITAGIVYVLYKRLTKDKPNKKEQRSFSKAAKQSVQRQKGRESASKGKHDNVASFSLAKTSRKIRNRKKSEAQLTVIEGKKGKKKNRALF</sequence>
<evidence type="ECO:0000256" key="2">
    <source>
        <dbReference type="SAM" id="Phobius"/>
    </source>
</evidence>
<feature type="compositionally biased region" description="Basic residues" evidence="1">
    <location>
        <begin position="148"/>
        <end position="157"/>
    </location>
</feature>
<gene>
    <name evidence="3" type="ORF">D0469_08705</name>
</gene>
<feature type="transmembrane region" description="Helical" evidence="2">
    <location>
        <begin position="60"/>
        <end position="78"/>
    </location>
</feature>
<evidence type="ECO:0000313" key="3">
    <source>
        <dbReference type="EMBL" id="RFU69780.1"/>
    </source>
</evidence>
<accession>A0A372LPA4</accession>
<name>A0A372LPA4_9BACI</name>
<dbReference type="NCBIfam" id="NF041554">
    <property type="entry name" value="SA1362_fam"/>
    <property type="match status" value="1"/>
</dbReference>
<organism evidence="3 4">
    <name type="scientific">Peribacillus saganii</name>
    <dbReference type="NCBI Taxonomy" id="2303992"/>
    <lineage>
        <taxon>Bacteria</taxon>
        <taxon>Bacillati</taxon>
        <taxon>Bacillota</taxon>
        <taxon>Bacilli</taxon>
        <taxon>Bacillales</taxon>
        <taxon>Bacillaceae</taxon>
        <taxon>Peribacillus</taxon>
    </lineage>
</organism>
<evidence type="ECO:0000256" key="1">
    <source>
        <dbReference type="SAM" id="MobiDB-lite"/>
    </source>
</evidence>